<gene>
    <name evidence="2" type="ORF">GCM10022419_099420</name>
</gene>
<protein>
    <recommendedName>
        <fullName evidence="1">Methyltransferase domain-containing protein</fullName>
    </recommendedName>
</protein>
<dbReference type="InterPro" id="IPR041698">
    <property type="entry name" value="Methyltransf_25"/>
</dbReference>
<evidence type="ECO:0000313" key="3">
    <source>
        <dbReference type="Proteomes" id="UP001500630"/>
    </source>
</evidence>
<proteinExistence type="predicted"/>
<feature type="domain" description="Methyltransferase" evidence="1">
    <location>
        <begin position="50"/>
        <end position="145"/>
    </location>
</feature>
<evidence type="ECO:0000259" key="1">
    <source>
        <dbReference type="Pfam" id="PF13649"/>
    </source>
</evidence>
<dbReference type="Gene3D" id="3.40.50.150">
    <property type="entry name" value="Vaccinia Virus protein VP39"/>
    <property type="match status" value="1"/>
</dbReference>
<sequence>MATMPRLTVSSATDPYGSSAAYWDRLHIGPNSATLVSFFADLAPVGGHALEIGPGTGRMTLAVARRMAGLHCLEPSSAMRAVLLTKLAGEPGMRDRVTVIDGTAPDFRFDRRFDYIYLAAVFEDVPPEARRPLFAGLAEHLAPGGVLAMDMVHDEAVPDHPEREVRSARQGECHYILSSAVWPLGPDLAGVRRVYRTYYHDTLVATETVECEYHLHRPADVLADLRAAGLTAVGGSAVTDEVTPLDDKGTLIARHEN</sequence>
<dbReference type="SUPFAM" id="SSF53335">
    <property type="entry name" value="S-adenosyl-L-methionine-dependent methyltransferases"/>
    <property type="match status" value="1"/>
</dbReference>
<comment type="caution">
    <text evidence="2">The sequence shown here is derived from an EMBL/GenBank/DDBJ whole genome shotgun (WGS) entry which is preliminary data.</text>
</comment>
<name>A0ABP6Z8I7_9ACTN</name>
<dbReference type="InterPro" id="IPR029063">
    <property type="entry name" value="SAM-dependent_MTases_sf"/>
</dbReference>
<dbReference type="Pfam" id="PF13649">
    <property type="entry name" value="Methyltransf_25"/>
    <property type="match status" value="1"/>
</dbReference>
<accession>A0ABP6Z8I7</accession>
<evidence type="ECO:0000313" key="2">
    <source>
        <dbReference type="EMBL" id="GAA3599671.1"/>
    </source>
</evidence>
<dbReference type="Proteomes" id="UP001500630">
    <property type="component" value="Unassembled WGS sequence"/>
</dbReference>
<dbReference type="CDD" id="cd02440">
    <property type="entry name" value="AdoMet_MTases"/>
    <property type="match status" value="1"/>
</dbReference>
<keyword evidence="3" id="KW-1185">Reference proteome</keyword>
<dbReference type="EMBL" id="BAABDQ010000034">
    <property type="protein sequence ID" value="GAA3599671.1"/>
    <property type="molecule type" value="Genomic_DNA"/>
</dbReference>
<reference evidence="3" key="1">
    <citation type="journal article" date="2019" name="Int. J. Syst. Evol. Microbiol.">
        <title>The Global Catalogue of Microorganisms (GCM) 10K type strain sequencing project: providing services to taxonomists for standard genome sequencing and annotation.</title>
        <authorList>
            <consortium name="The Broad Institute Genomics Platform"/>
            <consortium name="The Broad Institute Genome Sequencing Center for Infectious Disease"/>
            <person name="Wu L."/>
            <person name="Ma J."/>
        </authorList>
    </citation>
    <scope>NUCLEOTIDE SEQUENCE [LARGE SCALE GENOMIC DNA]</scope>
    <source>
        <strain evidence="3">JCM 17326</strain>
    </source>
</reference>
<organism evidence="2 3">
    <name type="scientific">Nonomuraea rosea</name>
    <dbReference type="NCBI Taxonomy" id="638574"/>
    <lineage>
        <taxon>Bacteria</taxon>
        <taxon>Bacillati</taxon>
        <taxon>Actinomycetota</taxon>
        <taxon>Actinomycetes</taxon>
        <taxon>Streptosporangiales</taxon>
        <taxon>Streptosporangiaceae</taxon>
        <taxon>Nonomuraea</taxon>
    </lineage>
</organism>